<evidence type="ECO:0000256" key="1">
    <source>
        <dbReference type="SAM" id="MobiDB-lite"/>
    </source>
</evidence>
<proteinExistence type="predicted"/>
<evidence type="ECO:0000313" key="2">
    <source>
        <dbReference type="EMBL" id="CAA9375993.1"/>
    </source>
</evidence>
<sequence length="95" mass="10525">MSDIDSRLSDRRFFPLFSLSELAVVQVPGELVVTQLSCRCDYRTRGRTRPWMTGPSSRRAQEERVATTLGKVAQHAESNSRNNATLPSSARSVAG</sequence>
<accession>A0A6J4N8H9</accession>
<feature type="compositionally biased region" description="Polar residues" evidence="1">
    <location>
        <begin position="76"/>
        <end position="95"/>
    </location>
</feature>
<protein>
    <submittedName>
        <fullName evidence="2">Uncharacterized protein</fullName>
    </submittedName>
</protein>
<feature type="region of interest" description="Disordered" evidence="1">
    <location>
        <begin position="47"/>
        <end position="95"/>
    </location>
</feature>
<reference evidence="2" key="1">
    <citation type="submission" date="2020-02" db="EMBL/GenBank/DDBJ databases">
        <authorList>
            <person name="Meier V. D."/>
        </authorList>
    </citation>
    <scope>NUCLEOTIDE SEQUENCE</scope>
    <source>
        <strain evidence="2">AVDCRST_MAG75</strain>
    </source>
</reference>
<organism evidence="2">
    <name type="scientific">uncultured Propionibacteriaceae bacterium</name>
    <dbReference type="NCBI Taxonomy" id="257457"/>
    <lineage>
        <taxon>Bacteria</taxon>
        <taxon>Bacillati</taxon>
        <taxon>Actinomycetota</taxon>
        <taxon>Actinomycetes</taxon>
        <taxon>Propionibacteriales</taxon>
        <taxon>Propionibacteriaceae</taxon>
        <taxon>environmental samples</taxon>
    </lineage>
</organism>
<dbReference type="EMBL" id="CADCUO010000037">
    <property type="protein sequence ID" value="CAA9375993.1"/>
    <property type="molecule type" value="Genomic_DNA"/>
</dbReference>
<gene>
    <name evidence="2" type="ORF">AVDCRST_MAG75-530</name>
</gene>
<name>A0A6J4N8H9_9ACTN</name>
<dbReference type="AlphaFoldDB" id="A0A6J4N8H9"/>